<evidence type="ECO:0000313" key="4">
    <source>
        <dbReference type="Proteomes" id="UP000499080"/>
    </source>
</evidence>
<dbReference type="InterPro" id="IPR003599">
    <property type="entry name" value="Ig_sub"/>
</dbReference>
<dbReference type="InterPro" id="IPR003598">
    <property type="entry name" value="Ig_sub2"/>
</dbReference>
<dbReference type="GO" id="GO:0070593">
    <property type="term" value="P:dendrite self-avoidance"/>
    <property type="evidence" value="ECO:0007669"/>
    <property type="project" value="TreeGrafter"/>
</dbReference>
<reference evidence="3 4" key="1">
    <citation type="journal article" date="2019" name="Sci. Rep.">
        <title>Orb-weaving spider Araneus ventricosus genome elucidates the spidroin gene catalogue.</title>
        <authorList>
            <person name="Kono N."/>
            <person name="Nakamura H."/>
            <person name="Ohtoshi R."/>
            <person name="Moran D.A.P."/>
            <person name="Shinohara A."/>
            <person name="Yoshida Y."/>
            <person name="Fujiwara M."/>
            <person name="Mori M."/>
            <person name="Tomita M."/>
            <person name="Arakawa K."/>
        </authorList>
    </citation>
    <scope>NUCLEOTIDE SEQUENCE [LARGE SCALE GENOMIC DNA]</scope>
</reference>
<sequence>DYSQREYVKFLTHPPRIETAPRNQTVLNNGVASFVCAAVGNPKPQIEWRKNGKRVTTQRYTVQEMPNGSVLRIDPVKAGRDDATYECMAENGVGEPVRALATLTVLAGGSSQIYY</sequence>
<organism evidence="3 4">
    <name type="scientific">Araneus ventricosus</name>
    <name type="common">Orbweaver spider</name>
    <name type="synonym">Epeira ventricosa</name>
    <dbReference type="NCBI Taxonomy" id="182803"/>
    <lineage>
        <taxon>Eukaryota</taxon>
        <taxon>Metazoa</taxon>
        <taxon>Ecdysozoa</taxon>
        <taxon>Arthropoda</taxon>
        <taxon>Chelicerata</taxon>
        <taxon>Arachnida</taxon>
        <taxon>Araneae</taxon>
        <taxon>Araneomorphae</taxon>
        <taxon>Entelegynae</taxon>
        <taxon>Araneoidea</taxon>
        <taxon>Araneidae</taxon>
        <taxon>Araneus</taxon>
    </lineage>
</organism>
<evidence type="ECO:0000259" key="2">
    <source>
        <dbReference type="PROSITE" id="PS50835"/>
    </source>
</evidence>
<dbReference type="SMART" id="SM00408">
    <property type="entry name" value="IGc2"/>
    <property type="match status" value="1"/>
</dbReference>
<gene>
    <name evidence="3" type="primary">Lar_3</name>
    <name evidence="3" type="ORF">AVEN_125644_1</name>
</gene>
<evidence type="ECO:0000256" key="1">
    <source>
        <dbReference type="ARBA" id="ARBA00023319"/>
    </source>
</evidence>
<dbReference type="PANTHER" id="PTHR10075">
    <property type="entry name" value="BASIGIN RELATED"/>
    <property type="match status" value="1"/>
</dbReference>
<dbReference type="GO" id="GO:0030424">
    <property type="term" value="C:axon"/>
    <property type="evidence" value="ECO:0007669"/>
    <property type="project" value="TreeGrafter"/>
</dbReference>
<protein>
    <submittedName>
        <fullName evidence="3">Tyrosine-protein phosphatase Lar</fullName>
    </submittedName>
</protein>
<feature type="non-terminal residue" evidence="3">
    <location>
        <position position="1"/>
    </location>
</feature>
<feature type="domain" description="Ig-like" evidence="2">
    <location>
        <begin position="15"/>
        <end position="104"/>
    </location>
</feature>
<dbReference type="GO" id="GO:0007156">
    <property type="term" value="P:homophilic cell adhesion via plasma membrane adhesion molecules"/>
    <property type="evidence" value="ECO:0007669"/>
    <property type="project" value="TreeGrafter"/>
</dbReference>
<dbReference type="Proteomes" id="UP000499080">
    <property type="component" value="Unassembled WGS sequence"/>
</dbReference>
<keyword evidence="1" id="KW-0393">Immunoglobulin domain</keyword>
<keyword evidence="4" id="KW-1185">Reference proteome</keyword>
<dbReference type="GO" id="GO:0007411">
    <property type="term" value="P:axon guidance"/>
    <property type="evidence" value="ECO:0007669"/>
    <property type="project" value="TreeGrafter"/>
</dbReference>
<dbReference type="Pfam" id="PF07679">
    <property type="entry name" value="I-set"/>
    <property type="match status" value="1"/>
</dbReference>
<comment type="caution">
    <text evidence="3">The sequence shown here is derived from an EMBL/GenBank/DDBJ whole genome shotgun (WGS) entry which is preliminary data.</text>
</comment>
<dbReference type="PANTHER" id="PTHR10075:SF14">
    <property type="entry name" value="CELL ADHESION MOLECULE DSCAM2-RELATED"/>
    <property type="match status" value="1"/>
</dbReference>
<proteinExistence type="predicted"/>
<dbReference type="SUPFAM" id="SSF48726">
    <property type="entry name" value="Immunoglobulin"/>
    <property type="match status" value="1"/>
</dbReference>
<dbReference type="InterPro" id="IPR013783">
    <property type="entry name" value="Ig-like_fold"/>
</dbReference>
<dbReference type="GO" id="GO:0098632">
    <property type="term" value="F:cell-cell adhesion mediator activity"/>
    <property type="evidence" value="ECO:0007669"/>
    <property type="project" value="TreeGrafter"/>
</dbReference>
<dbReference type="EMBL" id="BGPR01008699">
    <property type="protein sequence ID" value="GBN35461.1"/>
    <property type="molecule type" value="Genomic_DNA"/>
</dbReference>
<dbReference type="InterPro" id="IPR007110">
    <property type="entry name" value="Ig-like_dom"/>
</dbReference>
<dbReference type="FunFam" id="2.60.40.10:FF:000023">
    <property type="entry name" value="receptor-type tyrosine-protein phosphatase delta isoform X2"/>
    <property type="match status" value="1"/>
</dbReference>
<dbReference type="GO" id="GO:0005886">
    <property type="term" value="C:plasma membrane"/>
    <property type="evidence" value="ECO:0007669"/>
    <property type="project" value="TreeGrafter"/>
</dbReference>
<dbReference type="OrthoDB" id="6508484at2759"/>
<dbReference type="Gene3D" id="2.60.40.10">
    <property type="entry name" value="Immunoglobulins"/>
    <property type="match status" value="1"/>
</dbReference>
<accession>A0A4Y2N866</accession>
<dbReference type="SMART" id="SM00409">
    <property type="entry name" value="IG"/>
    <property type="match status" value="1"/>
</dbReference>
<evidence type="ECO:0000313" key="3">
    <source>
        <dbReference type="EMBL" id="GBN35461.1"/>
    </source>
</evidence>
<dbReference type="PROSITE" id="PS50835">
    <property type="entry name" value="IG_LIKE"/>
    <property type="match status" value="1"/>
</dbReference>
<dbReference type="InterPro" id="IPR013098">
    <property type="entry name" value="Ig_I-set"/>
</dbReference>
<dbReference type="AlphaFoldDB" id="A0A4Y2N866"/>
<name>A0A4Y2N866_ARAVE</name>
<dbReference type="InterPro" id="IPR036179">
    <property type="entry name" value="Ig-like_dom_sf"/>
</dbReference>